<protein>
    <recommendedName>
        <fullName evidence="2">DUF659 domain-containing protein</fullName>
    </recommendedName>
</protein>
<dbReference type="InterPro" id="IPR007021">
    <property type="entry name" value="DUF659"/>
</dbReference>
<organism evidence="3 4">
    <name type="scientific">Chara braunii</name>
    <name type="common">Braun's stonewort</name>
    <dbReference type="NCBI Taxonomy" id="69332"/>
    <lineage>
        <taxon>Eukaryota</taxon>
        <taxon>Viridiplantae</taxon>
        <taxon>Streptophyta</taxon>
        <taxon>Charophyceae</taxon>
        <taxon>Charales</taxon>
        <taxon>Characeae</taxon>
        <taxon>Chara</taxon>
    </lineage>
</organism>
<gene>
    <name evidence="3" type="ORF">CBR_g41545</name>
</gene>
<dbReference type="EMBL" id="BFEA01000049">
    <property type="protein sequence ID" value="GBG64344.1"/>
    <property type="molecule type" value="Genomic_DNA"/>
</dbReference>
<dbReference type="AlphaFoldDB" id="A0A388K2Q5"/>
<dbReference type="Pfam" id="PF04937">
    <property type="entry name" value="DUF659"/>
    <property type="match status" value="1"/>
</dbReference>
<keyword evidence="4" id="KW-1185">Reference proteome</keyword>
<dbReference type="Proteomes" id="UP000265515">
    <property type="component" value="Unassembled WGS sequence"/>
</dbReference>
<dbReference type="PANTHER" id="PTHR32166">
    <property type="entry name" value="OSJNBA0013A04.12 PROTEIN"/>
    <property type="match status" value="1"/>
</dbReference>
<evidence type="ECO:0000313" key="3">
    <source>
        <dbReference type="EMBL" id="GBG64344.1"/>
    </source>
</evidence>
<feature type="domain" description="DUF659" evidence="2">
    <location>
        <begin position="248"/>
        <end position="337"/>
    </location>
</feature>
<evidence type="ECO:0000256" key="1">
    <source>
        <dbReference type="SAM" id="MobiDB-lite"/>
    </source>
</evidence>
<evidence type="ECO:0000313" key="4">
    <source>
        <dbReference type="Proteomes" id="UP000265515"/>
    </source>
</evidence>
<name>A0A388K2Q5_CHABU</name>
<dbReference type="OMA" id="NAVKNCH"/>
<accession>A0A388K2Q5</accession>
<evidence type="ECO:0000259" key="2">
    <source>
        <dbReference type="Pfam" id="PF04937"/>
    </source>
</evidence>
<comment type="caution">
    <text evidence="3">The sequence shown here is derived from an EMBL/GenBank/DDBJ whole genome shotgun (WGS) entry which is preliminary data.</text>
</comment>
<reference evidence="3 4" key="1">
    <citation type="journal article" date="2018" name="Cell">
        <title>The Chara Genome: Secondary Complexity and Implications for Plant Terrestrialization.</title>
        <authorList>
            <person name="Nishiyama T."/>
            <person name="Sakayama H."/>
            <person name="Vries J.D."/>
            <person name="Buschmann H."/>
            <person name="Saint-Marcoux D."/>
            <person name="Ullrich K.K."/>
            <person name="Haas F.B."/>
            <person name="Vanderstraeten L."/>
            <person name="Becker D."/>
            <person name="Lang D."/>
            <person name="Vosolsobe S."/>
            <person name="Rombauts S."/>
            <person name="Wilhelmsson P.K.I."/>
            <person name="Janitza P."/>
            <person name="Kern R."/>
            <person name="Heyl A."/>
            <person name="Rumpler F."/>
            <person name="Villalobos L.I.A.C."/>
            <person name="Clay J.M."/>
            <person name="Skokan R."/>
            <person name="Toyoda A."/>
            <person name="Suzuki Y."/>
            <person name="Kagoshima H."/>
            <person name="Schijlen E."/>
            <person name="Tajeshwar N."/>
            <person name="Catarino B."/>
            <person name="Hetherington A.J."/>
            <person name="Saltykova A."/>
            <person name="Bonnot C."/>
            <person name="Breuninger H."/>
            <person name="Symeonidi A."/>
            <person name="Radhakrishnan G.V."/>
            <person name="Van Nieuwerburgh F."/>
            <person name="Deforce D."/>
            <person name="Chang C."/>
            <person name="Karol K.G."/>
            <person name="Hedrich R."/>
            <person name="Ulvskov P."/>
            <person name="Glockner G."/>
            <person name="Delwiche C.F."/>
            <person name="Petrasek J."/>
            <person name="Van de Peer Y."/>
            <person name="Friml J."/>
            <person name="Beilby M."/>
            <person name="Dolan L."/>
            <person name="Kohara Y."/>
            <person name="Sugano S."/>
            <person name="Fujiyama A."/>
            <person name="Delaux P.-M."/>
            <person name="Quint M."/>
            <person name="TheiBen G."/>
            <person name="Hagemann M."/>
            <person name="Harholt J."/>
            <person name="Dunand C."/>
            <person name="Zachgo S."/>
            <person name="Langdale J."/>
            <person name="Maumus F."/>
            <person name="Straeten D.V.D."/>
            <person name="Gould S.B."/>
            <person name="Rensing S.A."/>
        </authorList>
    </citation>
    <scope>NUCLEOTIDE SEQUENCE [LARGE SCALE GENOMIC DNA]</scope>
    <source>
        <strain evidence="3 4">S276</strain>
    </source>
</reference>
<dbReference type="OrthoDB" id="1935289at2759"/>
<dbReference type="PANTHER" id="PTHR32166:SF123">
    <property type="entry name" value="BED-TYPE DOMAIN-CONTAINING PROTEIN"/>
    <property type="match status" value="1"/>
</dbReference>
<proteinExistence type="predicted"/>
<dbReference type="Gramene" id="GBG64344">
    <property type="protein sequence ID" value="GBG64344"/>
    <property type="gene ID" value="CBR_g41545"/>
</dbReference>
<feature type="compositionally biased region" description="Polar residues" evidence="1">
    <location>
        <begin position="148"/>
        <end position="160"/>
    </location>
</feature>
<feature type="region of interest" description="Disordered" evidence="1">
    <location>
        <begin position="135"/>
        <end position="181"/>
    </location>
</feature>
<sequence>MTGLPTVYEYTGHRFNSRGLHGYCTWVRSRDRTLSTASATAKRERCLSTKVLIEQLKKHFTDSGPTGKNKSKGHKHYVCNYCETRFVGSATNLKDHFLKGKCSIERVTRSLGADERLRRIEGIRMGTMQAESLIGGKGSAGAGPSRAPSRSSLVVPSPTASRPPVPAVGESSTPATSGYAAPLVGRPTRQTLIEEADSIITQNEQISRHLDRFLICTNQPFSLVENYYFLQLINAVKNCHPSWWSCKRDEMRTKRLDGQRKLVGDDMMSLVRKWERTGCMLQMDGWSDRRNKPHLNVMVSSPVGTVFWKSVCMEGKEKDSAAYFKLLEGVIEEIGPQSSSAS</sequence>